<comment type="caution">
    <text evidence="1">The sequence shown here is derived from an EMBL/GenBank/DDBJ whole genome shotgun (WGS) entry which is preliminary data.</text>
</comment>
<dbReference type="Proteomes" id="UP001292094">
    <property type="component" value="Unassembled WGS sequence"/>
</dbReference>
<proteinExistence type="predicted"/>
<protein>
    <submittedName>
        <fullName evidence="1">Uncharacterized protein</fullName>
    </submittedName>
</protein>
<accession>A0AAE1U8C2</accession>
<keyword evidence="2" id="KW-1185">Reference proteome</keyword>
<organism evidence="1 2">
    <name type="scientific">Petrolisthes manimaculis</name>
    <dbReference type="NCBI Taxonomy" id="1843537"/>
    <lineage>
        <taxon>Eukaryota</taxon>
        <taxon>Metazoa</taxon>
        <taxon>Ecdysozoa</taxon>
        <taxon>Arthropoda</taxon>
        <taxon>Crustacea</taxon>
        <taxon>Multicrustacea</taxon>
        <taxon>Malacostraca</taxon>
        <taxon>Eumalacostraca</taxon>
        <taxon>Eucarida</taxon>
        <taxon>Decapoda</taxon>
        <taxon>Pleocyemata</taxon>
        <taxon>Anomura</taxon>
        <taxon>Galatheoidea</taxon>
        <taxon>Porcellanidae</taxon>
        <taxon>Petrolisthes</taxon>
    </lineage>
</organism>
<reference evidence="1" key="1">
    <citation type="submission" date="2023-11" db="EMBL/GenBank/DDBJ databases">
        <title>Genome assemblies of two species of porcelain crab, Petrolisthes cinctipes and Petrolisthes manimaculis (Anomura: Porcellanidae).</title>
        <authorList>
            <person name="Angst P."/>
        </authorList>
    </citation>
    <scope>NUCLEOTIDE SEQUENCE</scope>
    <source>
        <strain evidence="1">PB745_02</strain>
        <tissue evidence="1">Gill</tissue>
    </source>
</reference>
<evidence type="ECO:0000313" key="2">
    <source>
        <dbReference type="Proteomes" id="UP001292094"/>
    </source>
</evidence>
<gene>
    <name evidence="1" type="ORF">Pmani_018839</name>
</gene>
<name>A0AAE1U8C2_9EUCA</name>
<sequence>MAGTRWLARLEAMNAILDQWEALQLHFEMAASNERSHTARVLNDAYKDPQNKLYMLYVRKVLKEVVRVNKMFQAENADITKLTEELLSMYRNLMQLVVEPRYLSKCTLESLLNFKYVDYLIPICAVQFGYDFSVAAAKAPLNNVQITYVKERCVKFVVDLLREVQLRLPDNINTLLMMKQLHSFTATSQCKEQIEDIASKYQFTFADMDQFESEWNALGFEQWPKSCLSNTISFWAEVKAGLAGSTGSRNFQCAATSVADH</sequence>
<evidence type="ECO:0000313" key="1">
    <source>
        <dbReference type="EMBL" id="KAK4309529.1"/>
    </source>
</evidence>
<dbReference type="EMBL" id="JAWZYT010001738">
    <property type="protein sequence ID" value="KAK4309529.1"/>
    <property type="molecule type" value="Genomic_DNA"/>
</dbReference>
<dbReference type="AlphaFoldDB" id="A0AAE1U8C2"/>